<evidence type="ECO:0000256" key="5">
    <source>
        <dbReference type="SAM" id="MobiDB-lite"/>
    </source>
</evidence>
<reference evidence="6 7" key="1">
    <citation type="submission" date="2024-08" db="EMBL/GenBank/DDBJ databases">
        <title>Gnathostoma spinigerum genome.</title>
        <authorList>
            <person name="Gonzalez-Bertolin B."/>
            <person name="Monzon S."/>
            <person name="Zaballos A."/>
            <person name="Jimenez P."/>
            <person name="Dekumyoy P."/>
            <person name="Varona S."/>
            <person name="Cuesta I."/>
            <person name="Sumanam S."/>
            <person name="Adisakwattana P."/>
            <person name="Gasser R.B."/>
            <person name="Hernandez-Gonzalez A."/>
            <person name="Young N.D."/>
            <person name="Perteguer M.J."/>
        </authorList>
    </citation>
    <scope>NUCLEOTIDE SEQUENCE [LARGE SCALE GENOMIC DNA]</scope>
    <source>
        <strain evidence="6">AL3</strain>
        <tissue evidence="6">Liver</tissue>
    </source>
</reference>
<keyword evidence="2" id="KW-0547">Nucleotide-binding</keyword>
<dbReference type="PANTHER" id="PTHR23359">
    <property type="entry name" value="NUCLEOTIDE KINASE"/>
    <property type="match status" value="1"/>
</dbReference>
<keyword evidence="7" id="KW-1185">Reference proteome</keyword>
<keyword evidence="1 4" id="KW-0808">Transferase</keyword>
<comment type="similarity">
    <text evidence="4">Belongs to the adenylate kinase family.</text>
</comment>
<evidence type="ECO:0000313" key="6">
    <source>
        <dbReference type="EMBL" id="MFH4973836.1"/>
    </source>
</evidence>
<dbReference type="GO" id="GO:0016301">
    <property type="term" value="F:kinase activity"/>
    <property type="evidence" value="ECO:0007669"/>
    <property type="project" value="UniProtKB-KW"/>
</dbReference>
<dbReference type="HAMAP" id="MF_00235">
    <property type="entry name" value="Adenylate_kinase_Adk"/>
    <property type="match status" value="1"/>
</dbReference>
<dbReference type="PRINTS" id="PR00094">
    <property type="entry name" value="ADENYLTKNASE"/>
</dbReference>
<feature type="compositionally biased region" description="Low complexity" evidence="5">
    <location>
        <begin position="151"/>
        <end position="170"/>
    </location>
</feature>
<comment type="caution">
    <text evidence="6">The sequence shown here is derived from an EMBL/GenBank/DDBJ whole genome shotgun (WGS) entry which is preliminary data.</text>
</comment>
<feature type="compositionally biased region" description="Low complexity" evidence="5">
    <location>
        <begin position="77"/>
        <end position="90"/>
    </location>
</feature>
<proteinExistence type="inferred from homology"/>
<dbReference type="Pfam" id="PF00406">
    <property type="entry name" value="ADK"/>
    <property type="match status" value="1"/>
</dbReference>
<dbReference type="SUPFAM" id="SSF52540">
    <property type="entry name" value="P-loop containing nucleoside triphosphate hydrolases"/>
    <property type="match status" value="1"/>
</dbReference>
<dbReference type="Proteomes" id="UP001608902">
    <property type="component" value="Unassembled WGS sequence"/>
</dbReference>
<gene>
    <name evidence="6" type="ORF">AB6A40_000545</name>
</gene>
<evidence type="ECO:0000256" key="2">
    <source>
        <dbReference type="ARBA" id="ARBA00022741"/>
    </source>
</evidence>
<feature type="compositionally biased region" description="Polar residues" evidence="5">
    <location>
        <begin position="21"/>
        <end position="38"/>
    </location>
</feature>
<name>A0ABD6E3J1_9BILA</name>
<dbReference type="EMBL" id="JBGFUD010000157">
    <property type="protein sequence ID" value="MFH4973836.1"/>
    <property type="molecule type" value="Genomic_DNA"/>
</dbReference>
<feature type="compositionally biased region" description="Polar residues" evidence="5">
    <location>
        <begin position="48"/>
        <end position="58"/>
    </location>
</feature>
<feature type="compositionally biased region" description="Low complexity" evidence="5">
    <location>
        <begin position="131"/>
        <end position="142"/>
    </location>
</feature>
<feature type="compositionally biased region" description="Basic and acidic residues" evidence="5">
    <location>
        <begin position="96"/>
        <end position="105"/>
    </location>
</feature>
<evidence type="ECO:0000256" key="4">
    <source>
        <dbReference type="RuleBase" id="RU003330"/>
    </source>
</evidence>
<evidence type="ECO:0000256" key="3">
    <source>
        <dbReference type="ARBA" id="ARBA00022777"/>
    </source>
</evidence>
<accession>A0ABD6E3J1</accession>
<feature type="compositionally biased region" description="Polar residues" evidence="5">
    <location>
        <begin position="114"/>
        <end position="130"/>
    </location>
</feature>
<dbReference type="Gene3D" id="3.40.50.300">
    <property type="entry name" value="P-loop containing nucleotide triphosphate hydrolases"/>
    <property type="match status" value="1"/>
</dbReference>
<sequence length="426" mass="46114">MRPAEKNSDSVSSDVGKENKPPNSTANLSKTVDSTRNIESVETKESTDPTLEVSSTTADVPEKTPKVNSIVQKPLTASASESSVRSASKALASISDNKRNAEIETKTTTTQDTGSSANKISPGKQSSTVSTMTAADATATTAKETQIASVPAATDSPLSAASSASTPSPAGGAGAQLVSQMALERNMDDSIETLNDPFPKGLPNNAPVILIIGAPGSNKSTIAAMIAKKYDGFLYLSMGDLLRQQVHQNMNDELWLRIQKKMNNGEPVPMKLCRELLYAAFHKHGKNNKGYVVEGYPRNQAQIQDFENQMGRLDLALLVDCTENFCIQNISRRYAESSENPNGRLDNRPEIARVRLNAFKQNTLPMLKYLDDKSKLKVVDGDVDVKKVFNEVVSTIDNVLLIRDRENGKDLLSSKNDSISTSKTTE</sequence>
<dbReference type="AlphaFoldDB" id="A0ABD6E3J1"/>
<dbReference type="GO" id="GO:0000166">
    <property type="term" value="F:nucleotide binding"/>
    <property type="evidence" value="ECO:0007669"/>
    <property type="project" value="UniProtKB-KW"/>
</dbReference>
<dbReference type="InterPro" id="IPR000850">
    <property type="entry name" value="Adenylat/UMP-CMP_kin"/>
</dbReference>
<evidence type="ECO:0000256" key="1">
    <source>
        <dbReference type="ARBA" id="ARBA00022679"/>
    </source>
</evidence>
<evidence type="ECO:0008006" key="8">
    <source>
        <dbReference type="Google" id="ProtNLM"/>
    </source>
</evidence>
<dbReference type="InterPro" id="IPR027417">
    <property type="entry name" value="P-loop_NTPase"/>
</dbReference>
<evidence type="ECO:0000313" key="7">
    <source>
        <dbReference type="Proteomes" id="UP001608902"/>
    </source>
</evidence>
<feature type="region of interest" description="Disordered" evidence="5">
    <location>
        <begin position="1"/>
        <end position="175"/>
    </location>
</feature>
<organism evidence="6 7">
    <name type="scientific">Gnathostoma spinigerum</name>
    <dbReference type="NCBI Taxonomy" id="75299"/>
    <lineage>
        <taxon>Eukaryota</taxon>
        <taxon>Metazoa</taxon>
        <taxon>Ecdysozoa</taxon>
        <taxon>Nematoda</taxon>
        <taxon>Chromadorea</taxon>
        <taxon>Rhabditida</taxon>
        <taxon>Spirurina</taxon>
        <taxon>Gnathostomatomorpha</taxon>
        <taxon>Gnathostomatoidea</taxon>
        <taxon>Gnathostomatidae</taxon>
        <taxon>Gnathostoma</taxon>
    </lineage>
</organism>
<protein>
    <recommendedName>
        <fullName evidence="8">Adenylate kinase</fullName>
    </recommendedName>
</protein>
<keyword evidence="3 4" id="KW-0418">Kinase</keyword>
<dbReference type="CDD" id="cd01428">
    <property type="entry name" value="ADK"/>
    <property type="match status" value="1"/>
</dbReference>